<dbReference type="GO" id="GO:0000340">
    <property type="term" value="F:RNA 7-methylguanosine cap binding"/>
    <property type="evidence" value="ECO:0007669"/>
    <property type="project" value="TreeGrafter"/>
</dbReference>
<name>A0A830HS86_9CHLO</name>
<dbReference type="InterPro" id="IPR019770">
    <property type="entry name" value="TIF_eIF_4E_CS"/>
</dbReference>
<evidence type="ECO:0000256" key="4">
    <source>
        <dbReference type="ARBA" id="ARBA00022884"/>
    </source>
</evidence>
<reference evidence="11" key="1">
    <citation type="submission" date="2020-10" db="EMBL/GenBank/DDBJ databases">
        <title>Unveiling of a novel bifunctional photoreceptor, Dualchrome1, isolated from a cosmopolitan green alga.</title>
        <authorList>
            <person name="Suzuki S."/>
            <person name="Kawachi M."/>
        </authorList>
    </citation>
    <scope>NUCLEOTIDE SEQUENCE</scope>
    <source>
        <strain evidence="11">NIES 2893</strain>
    </source>
</reference>
<keyword evidence="5 10" id="KW-0648">Protein biosynthesis</keyword>
<dbReference type="GO" id="GO:0016281">
    <property type="term" value="C:eukaryotic translation initiation factor 4F complex"/>
    <property type="evidence" value="ECO:0007669"/>
    <property type="project" value="TreeGrafter"/>
</dbReference>
<comment type="similarity">
    <text evidence="1 10">Belongs to the eukaryotic initiation factor 4E family.</text>
</comment>
<evidence type="ECO:0000256" key="3">
    <source>
        <dbReference type="ARBA" id="ARBA00022845"/>
    </source>
</evidence>
<evidence type="ECO:0000313" key="11">
    <source>
        <dbReference type="EMBL" id="GHP10336.1"/>
    </source>
</evidence>
<evidence type="ECO:0000256" key="2">
    <source>
        <dbReference type="ARBA" id="ARBA00022540"/>
    </source>
</evidence>
<sequence>MAEDSSSSAQQHPLEHRWTLWFDNPNGRVNNKTWGQTLRSVYTFGTVEEFWCLFNNIIPPSALMHGADFHVFKHGVEPKWEDPICASGGKWTCPVQRGQDAKAHLDTLWLHVLLALIGEQFTDGDDICGAVVSVRKSQDRISLWTKTSSSEQVQVSIGKQLKEICGMGEVSRIGYLVHQDAIKLDRKAKDRYTL</sequence>
<dbReference type="Proteomes" id="UP000660262">
    <property type="component" value="Unassembled WGS sequence"/>
</dbReference>
<evidence type="ECO:0000256" key="6">
    <source>
        <dbReference type="ARBA" id="ARBA00023157"/>
    </source>
</evidence>
<evidence type="ECO:0000256" key="8">
    <source>
        <dbReference type="ARBA" id="ARBA00032656"/>
    </source>
</evidence>
<dbReference type="InterPro" id="IPR001040">
    <property type="entry name" value="TIF_eIF_4E"/>
</dbReference>
<keyword evidence="6" id="KW-1015">Disulfide bond</keyword>
<dbReference type="FunFam" id="3.30.760.10:FF:000003">
    <property type="entry name" value="Eukaryotic translation initiation factor 4E"/>
    <property type="match status" value="1"/>
</dbReference>
<evidence type="ECO:0000256" key="5">
    <source>
        <dbReference type="ARBA" id="ARBA00022917"/>
    </source>
</evidence>
<accession>A0A830HS86</accession>
<gene>
    <name evidence="11" type="ORF">PPROV_000906700</name>
</gene>
<evidence type="ECO:0000313" key="12">
    <source>
        <dbReference type="Proteomes" id="UP000660262"/>
    </source>
</evidence>
<evidence type="ECO:0000256" key="1">
    <source>
        <dbReference type="ARBA" id="ARBA00009860"/>
    </source>
</evidence>
<dbReference type="GO" id="GO:0003743">
    <property type="term" value="F:translation initiation factor activity"/>
    <property type="evidence" value="ECO:0007669"/>
    <property type="project" value="UniProtKB-KW"/>
</dbReference>
<dbReference type="AlphaFoldDB" id="A0A830HS86"/>
<organism evidence="11 12">
    <name type="scientific">Pycnococcus provasolii</name>
    <dbReference type="NCBI Taxonomy" id="41880"/>
    <lineage>
        <taxon>Eukaryota</taxon>
        <taxon>Viridiplantae</taxon>
        <taxon>Chlorophyta</taxon>
        <taxon>Pseudoscourfieldiophyceae</taxon>
        <taxon>Pseudoscourfieldiales</taxon>
        <taxon>Pycnococcaceae</taxon>
        <taxon>Pycnococcus</taxon>
    </lineage>
</organism>
<dbReference type="InterPro" id="IPR023398">
    <property type="entry name" value="TIF_eIF4e-like"/>
</dbReference>
<keyword evidence="2 10" id="KW-0396">Initiation factor</keyword>
<keyword evidence="12" id="KW-1185">Reference proteome</keyword>
<protein>
    <recommendedName>
        <fullName evidence="8">eIF-4F 25 kDa subunit</fullName>
    </recommendedName>
    <alternativeName>
        <fullName evidence="9">eIF-4F p26 subunit</fullName>
    </alternativeName>
    <alternativeName>
        <fullName evidence="7">mRNA cap-binding protein</fullName>
    </alternativeName>
</protein>
<dbReference type="OrthoDB" id="590761at2759"/>
<evidence type="ECO:0000256" key="10">
    <source>
        <dbReference type="RuleBase" id="RU004374"/>
    </source>
</evidence>
<dbReference type="EMBL" id="BNJQ01000029">
    <property type="protein sequence ID" value="GHP10336.1"/>
    <property type="molecule type" value="Genomic_DNA"/>
</dbReference>
<keyword evidence="3" id="KW-0810">Translation regulation</keyword>
<evidence type="ECO:0000256" key="9">
    <source>
        <dbReference type="ARBA" id="ARBA00041713"/>
    </source>
</evidence>
<dbReference type="Gene3D" id="3.30.760.10">
    <property type="entry name" value="RNA Cap, Translation Initiation Factor Eif4e"/>
    <property type="match status" value="1"/>
</dbReference>
<evidence type="ECO:0000256" key="7">
    <source>
        <dbReference type="ARBA" id="ARBA00030245"/>
    </source>
</evidence>
<dbReference type="Pfam" id="PF01652">
    <property type="entry name" value="IF4E"/>
    <property type="match status" value="1"/>
</dbReference>
<comment type="caution">
    <text evidence="11">The sequence shown here is derived from an EMBL/GenBank/DDBJ whole genome shotgun (WGS) entry which is preliminary data.</text>
</comment>
<dbReference type="GO" id="GO:0006417">
    <property type="term" value="P:regulation of translation"/>
    <property type="evidence" value="ECO:0007669"/>
    <property type="project" value="UniProtKB-KW"/>
</dbReference>
<dbReference type="PANTHER" id="PTHR11960">
    <property type="entry name" value="EUKARYOTIC TRANSLATION INITIATION FACTOR 4E RELATED"/>
    <property type="match status" value="1"/>
</dbReference>
<dbReference type="PANTHER" id="PTHR11960:SF8">
    <property type="entry name" value="EUKARYOTIC TRANSLATION INITIATION FACTOR 4E1-RELATED"/>
    <property type="match status" value="1"/>
</dbReference>
<dbReference type="PROSITE" id="PS00813">
    <property type="entry name" value="IF4E"/>
    <property type="match status" value="1"/>
</dbReference>
<keyword evidence="4 10" id="KW-0694">RNA-binding</keyword>
<proteinExistence type="inferred from homology"/>
<dbReference type="SUPFAM" id="SSF55418">
    <property type="entry name" value="eIF4e-like"/>
    <property type="match status" value="1"/>
</dbReference>